<accession>A0AAW6T7W8</accession>
<comment type="function">
    <text evidence="9">The M ring may be actively involved in energy transduction.</text>
</comment>
<sequence length="547" mass="56475">MPQAVTSLFQRARAVVAGFSIAQRTIALIGIAVLALGIVALGSWLLRPAYSPLFTGLSAADASAIVEQLRAEGVPYELQAGGSTILVPEAHVYDQRLKAAAAGMPSAGASGYSLLDQMGVTASEFQQSVTYKRALEGELAATIGAMQGVRTASVRLAIPEETVFVAQKADPTASVFIETSQGTTLSNEQVQAIAHLTSAAVEGMPVENVAIIDADGTVLSAVGTGTAGTADQRAGDYESRVRTAVQAMLDRVVGTGNATVVVAAELSLSTGERLEETYTNPEGAPAINESTTTEQYTGNGDTAAGVLGPDNIAVPGNAQGGAYNSETSTRNNALNRVTESTVRPAGELVRQSVSVAVDSAAAEGIGAADLRALVASAAGIDTDRGDSVTVELVPFSQAAAQQAAAELEAARDAAFQEQLWRIATIVMIALAILLPLLLAVVMMKRRGRGRHVAVPAAIEAPPTAPLDYQEVVPPPVDDEPELPEVISAARRRAEIESLAARDPERTADFLRGLMAEQPSLTAVPQLSVGEPAAVTASVPTTPIEAAR</sequence>
<dbReference type="PRINTS" id="PR01009">
    <property type="entry name" value="FLGMRINGFLIF"/>
</dbReference>
<dbReference type="GO" id="GO:0071973">
    <property type="term" value="P:bacterial-type flagellum-dependent cell motility"/>
    <property type="evidence" value="ECO:0007669"/>
    <property type="project" value="InterPro"/>
</dbReference>
<organism evidence="13 14">
    <name type="scientific">Ruicaihuangia caeni</name>
    <dbReference type="NCBI Taxonomy" id="3042517"/>
    <lineage>
        <taxon>Bacteria</taxon>
        <taxon>Bacillati</taxon>
        <taxon>Actinomycetota</taxon>
        <taxon>Actinomycetes</taxon>
        <taxon>Micrococcales</taxon>
        <taxon>Microbacteriaceae</taxon>
        <taxon>Ruicaihuangia</taxon>
    </lineage>
</organism>
<evidence type="ECO:0000256" key="3">
    <source>
        <dbReference type="ARBA" id="ARBA00007971"/>
    </source>
</evidence>
<evidence type="ECO:0000259" key="12">
    <source>
        <dbReference type="Pfam" id="PF08345"/>
    </source>
</evidence>
<comment type="subcellular location">
    <subcellularLocation>
        <location evidence="1 9">Bacterial flagellum basal body</location>
    </subcellularLocation>
    <subcellularLocation>
        <location evidence="2">Cell membrane</location>
        <topology evidence="2">Multi-pass membrane protein</topology>
    </subcellularLocation>
</comment>
<dbReference type="GO" id="GO:0005886">
    <property type="term" value="C:plasma membrane"/>
    <property type="evidence" value="ECO:0007669"/>
    <property type="project" value="UniProtKB-SubCell"/>
</dbReference>
<keyword evidence="13" id="KW-0966">Cell projection</keyword>
<dbReference type="PIRSF" id="PIRSF004862">
    <property type="entry name" value="FliF"/>
    <property type="match status" value="1"/>
</dbReference>
<keyword evidence="7 10" id="KW-0472">Membrane</keyword>
<reference evidence="13 14" key="1">
    <citation type="submission" date="2023-04" db="EMBL/GenBank/DDBJ databases">
        <title>Klugiella caeni sp. nov. isolated from the sludge of biochemical tank.</title>
        <authorList>
            <person name="Geng K."/>
        </authorList>
    </citation>
    <scope>NUCLEOTIDE SEQUENCE [LARGE SCALE GENOMIC DNA]</scope>
    <source>
        <strain evidence="13 14">YN-L-19</strain>
    </source>
</reference>
<dbReference type="Pfam" id="PF01514">
    <property type="entry name" value="YscJ_FliF"/>
    <property type="match status" value="1"/>
</dbReference>
<evidence type="ECO:0000256" key="5">
    <source>
        <dbReference type="ARBA" id="ARBA00022692"/>
    </source>
</evidence>
<dbReference type="PANTHER" id="PTHR30046">
    <property type="entry name" value="FLAGELLAR M-RING PROTEIN"/>
    <property type="match status" value="1"/>
</dbReference>
<proteinExistence type="inferred from homology"/>
<keyword evidence="5 10" id="KW-0812">Transmembrane</keyword>
<dbReference type="GO" id="GO:0009431">
    <property type="term" value="C:bacterial-type flagellum basal body, MS ring"/>
    <property type="evidence" value="ECO:0007669"/>
    <property type="project" value="InterPro"/>
</dbReference>
<dbReference type="InterPro" id="IPR045851">
    <property type="entry name" value="AMP-bd_C_sf"/>
</dbReference>
<evidence type="ECO:0000256" key="4">
    <source>
        <dbReference type="ARBA" id="ARBA00022475"/>
    </source>
</evidence>
<dbReference type="InterPro" id="IPR000067">
    <property type="entry name" value="FlgMring_FliF"/>
</dbReference>
<keyword evidence="13" id="KW-0969">Cilium</keyword>
<comment type="caution">
    <text evidence="13">The sequence shown here is derived from an EMBL/GenBank/DDBJ whole genome shotgun (WGS) entry which is preliminary data.</text>
</comment>
<dbReference type="RefSeq" id="WP_281487653.1">
    <property type="nucleotide sequence ID" value="NZ_JASATX010000001.1"/>
</dbReference>
<evidence type="ECO:0000256" key="1">
    <source>
        <dbReference type="ARBA" id="ARBA00004117"/>
    </source>
</evidence>
<evidence type="ECO:0000256" key="7">
    <source>
        <dbReference type="ARBA" id="ARBA00023136"/>
    </source>
</evidence>
<feature type="domain" description="Flagellar M-ring C-terminal" evidence="12">
    <location>
        <begin position="249"/>
        <end position="395"/>
    </location>
</feature>
<dbReference type="Pfam" id="PF08345">
    <property type="entry name" value="YscJ_FliF_C"/>
    <property type="match status" value="1"/>
</dbReference>
<evidence type="ECO:0000256" key="9">
    <source>
        <dbReference type="PIRNR" id="PIRNR004862"/>
    </source>
</evidence>
<evidence type="ECO:0000256" key="10">
    <source>
        <dbReference type="SAM" id="Phobius"/>
    </source>
</evidence>
<keyword evidence="8 9" id="KW-0975">Bacterial flagellum</keyword>
<dbReference type="NCBIfam" id="TIGR00206">
    <property type="entry name" value="fliF"/>
    <property type="match status" value="1"/>
</dbReference>
<keyword evidence="13" id="KW-0282">Flagellum</keyword>
<feature type="transmembrane region" description="Helical" evidence="10">
    <location>
        <begin position="419"/>
        <end position="441"/>
    </location>
</feature>
<dbReference type="InterPro" id="IPR006182">
    <property type="entry name" value="FliF_N_dom"/>
</dbReference>
<evidence type="ECO:0000256" key="8">
    <source>
        <dbReference type="ARBA" id="ARBA00023143"/>
    </source>
</evidence>
<evidence type="ECO:0000256" key="6">
    <source>
        <dbReference type="ARBA" id="ARBA00022989"/>
    </source>
</evidence>
<dbReference type="InterPro" id="IPR013556">
    <property type="entry name" value="Flag_M-ring_C"/>
</dbReference>
<protein>
    <recommendedName>
        <fullName evidence="9">Flagellar M-ring protein</fullName>
    </recommendedName>
</protein>
<name>A0AAW6T7W8_9MICO</name>
<comment type="similarity">
    <text evidence="3 9">Belongs to the FliF family.</text>
</comment>
<evidence type="ECO:0000256" key="2">
    <source>
        <dbReference type="ARBA" id="ARBA00004651"/>
    </source>
</evidence>
<feature type="domain" description="Flagellar M-ring N-terminal" evidence="11">
    <location>
        <begin position="47"/>
        <end position="220"/>
    </location>
</feature>
<dbReference type="PANTHER" id="PTHR30046:SF0">
    <property type="entry name" value="FLAGELLAR M-RING PROTEIN"/>
    <property type="match status" value="1"/>
</dbReference>
<dbReference type="InterPro" id="IPR043427">
    <property type="entry name" value="YscJ/FliF"/>
</dbReference>
<evidence type="ECO:0000313" key="13">
    <source>
        <dbReference type="EMBL" id="MDI2097878.1"/>
    </source>
</evidence>
<dbReference type="Proteomes" id="UP001321506">
    <property type="component" value="Unassembled WGS sequence"/>
</dbReference>
<dbReference type="AlphaFoldDB" id="A0AAW6T7W8"/>
<dbReference type="Gene3D" id="3.30.300.30">
    <property type="match status" value="1"/>
</dbReference>
<dbReference type="EMBL" id="JASATX010000001">
    <property type="protein sequence ID" value="MDI2097878.1"/>
    <property type="molecule type" value="Genomic_DNA"/>
</dbReference>
<keyword evidence="4" id="KW-1003">Cell membrane</keyword>
<evidence type="ECO:0000313" key="14">
    <source>
        <dbReference type="Proteomes" id="UP001321506"/>
    </source>
</evidence>
<evidence type="ECO:0000259" key="11">
    <source>
        <dbReference type="Pfam" id="PF01514"/>
    </source>
</evidence>
<gene>
    <name evidence="13" type="primary">fliF</name>
    <name evidence="13" type="ORF">QF206_02705</name>
</gene>
<dbReference type="GO" id="GO:0003774">
    <property type="term" value="F:cytoskeletal motor activity"/>
    <property type="evidence" value="ECO:0007669"/>
    <property type="project" value="InterPro"/>
</dbReference>
<keyword evidence="6 10" id="KW-1133">Transmembrane helix</keyword>
<keyword evidence="14" id="KW-1185">Reference proteome</keyword>
<feature type="transmembrane region" description="Helical" evidence="10">
    <location>
        <begin position="21"/>
        <end position="46"/>
    </location>
</feature>